<dbReference type="PANTHER" id="PTHR15046">
    <property type="entry name" value="GLYCO_TRANS_2-LIKE DOMAIN-CONTAINING PROTEIN"/>
    <property type="match status" value="1"/>
</dbReference>
<organism evidence="3 4">
    <name type="scientific">Saccoglossus kowalevskii</name>
    <name type="common">Acorn worm</name>
    <dbReference type="NCBI Taxonomy" id="10224"/>
    <lineage>
        <taxon>Eukaryota</taxon>
        <taxon>Metazoa</taxon>
        <taxon>Hemichordata</taxon>
        <taxon>Enteropneusta</taxon>
        <taxon>Harrimaniidae</taxon>
        <taxon>Saccoglossus</taxon>
    </lineage>
</organism>
<keyword evidence="1" id="KW-0472">Membrane</keyword>
<sequence length="512" mass="58462">MDSTRQLFCYMISLFAGSLFSNVVWISGPYAVERRIVSGKQLREKPENSMSVKNMATNTVTDSKLQEIIDDVNYQMEGSRPHCVCTKPHHRASQTLDLKRRTEALEFQKDWRTSDQPLTLCKAMLPINYIGNGIQLEPLNSVPIVGISFSEHIVFSKTRWKLSIKTRKKLGVVFVSLPASNSEASALAITGNFSGEMYIEAVTLSLLNQYISNLVYRSQEYVIDARDSLEVNFLNYTTHINIHIKKHSLSFRYPIVRGNVSEKVTVITKTFERYEAVHRLVNSVHQLYDKLTIIVADDSEKPVKINKPYVKHYTMPYLEGYFAGRNLALSQVTTEYVMYVDDDVFFTSNTKLESLIEKMEHTNSKVDLVAAAITGYRNNSGHAHLMSIAYSADGMCYQGVRKTRTHQYFPQCQWTELSLNVFIARTNVLRSIGFDANTTPFNGGHIEFWIDALGKSQSIFCRDVSVGHDDKLIGNEKYELIRSKKQESHPKNIMLQNNMCSLLYLGRQRSFI</sequence>
<keyword evidence="3" id="KW-1185">Reference proteome</keyword>
<feature type="transmembrane region" description="Helical" evidence="1">
    <location>
        <begin position="7"/>
        <end position="28"/>
    </location>
</feature>
<dbReference type="Proteomes" id="UP000694865">
    <property type="component" value="Unplaced"/>
</dbReference>
<dbReference type="PANTHER" id="PTHR15046:SF3">
    <property type="entry name" value="BETA-1,4 N-ACETYLGALACTOSAMINYLTRANSFERASE 2-LIKE"/>
    <property type="match status" value="1"/>
</dbReference>
<evidence type="ECO:0000256" key="1">
    <source>
        <dbReference type="SAM" id="Phobius"/>
    </source>
</evidence>
<name>A0ABM0GJH8_SACKO</name>
<evidence type="ECO:0000313" key="4">
    <source>
        <dbReference type="RefSeq" id="XP_002731223.1"/>
    </source>
</evidence>
<dbReference type="GeneID" id="100369900"/>
<evidence type="ECO:0000313" key="3">
    <source>
        <dbReference type="Proteomes" id="UP000694865"/>
    </source>
</evidence>
<protein>
    <submittedName>
        <fullName evidence="4">Beta-1,4 N-acetylgalactosaminyltransferase 1-like</fullName>
    </submittedName>
</protein>
<dbReference type="RefSeq" id="XP_002731223.1">
    <property type="nucleotide sequence ID" value="XM_002731177.1"/>
</dbReference>
<feature type="domain" description="Glycosyltransferase 2-like" evidence="2">
    <location>
        <begin position="265"/>
        <end position="388"/>
    </location>
</feature>
<evidence type="ECO:0000259" key="2">
    <source>
        <dbReference type="Pfam" id="PF00535"/>
    </source>
</evidence>
<dbReference type="Pfam" id="PF00535">
    <property type="entry name" value="Glycos_transf_2"/>
    <property type="match status" value="1"/>
</dbReference>
<accession>A0ABM0GJH8</accession>
<dbReference type="InterPro" id="IPR029044">
    <property type="entry name" value="Nucleotide-diphossugar_trans"/>
</dbReference>
<gene>
    <name evidence="4" type="primary">LOC100369900</name>
</gene>
<dbReference type="SUPFAM" id="SSF53448">
    <property type="entry name" value="Nucleotide-diphospho-sugar transferases"/>
    <property type="match status" value="1"/>
</dbReference>
<keyword evidence="1" id="KW-0812">Transmembrane</keyword>
<proteinExistence type="predicted"/>
<keyword evidence="1" id="KW-1133">Transmembrane helix</keyword>
<reference evidence="4" key="1">
    <citation type="submission" date="2025-08" db="UniProtKB">
        <authorList>
            <consortium name="RefSeq"/>
        </authorList>
    </citation>
    <scope>IDENTIFICATION</scope>
    <source>
        <tissue evidence="4">Testes</tissue>
    </source>
</reference>
<dbReference type="InterPro" id="IPR001173">
    <property type="entry name" value="Glyco_trans_2-like"/>
</dbReference>
<dbReference type="Gene3D" id="3.90.550.10">
    <property type="entry name" value="Spore Coat Polysaccharide Biosynthesis Protein SpsA, Chain A"/>
    <property type="match status" value="1"/>
</dbReference>